<dbReference type="AlphaFoldDB" id="A0A7S3UYC1"/>
<keyword evidence="1" id="KW-0808">Transferase</keyword>
<dbReference type="GO" id="GO:0045174">
    <property type="term" value="F:glutathione dehydrogenase (ascorbate) activity"/>
    <property type="evidence" value="ECO:0007669"/>
    <property type="project" value="InterPro"/>
</dbReference>
<feature type="signal peptide" evidence="2">
    <location>
        <begin position="1"/>
        <end position="24"/>
    </location>
</feature>
<feature type="domain" description="GST C-terminal" evidence="3">
    <location>
        <begin position="169"/>
        <end position="312"/>
    </location>
</feature>
<sequence>MAIVQRKMLTVFLVLSICISMCSGFQVPNARQSQTVQRTASKLFGLDKYGEPATLEEAEAALKAVLAGLPEMSPEDQKKVAGLQEELTLAASEDLSAAPVLNQFAALAEPPFDLRVPGEQGQATLVTDPAWLSVLLALRFLGLPCDVVPSKGFLPEDRPSLVMGQEVVEDAARALALLCERYVLSDLVESATPIQEVVAPIYPSFLEFLLNKDSSKNKELKKALQSNLYFLDKRLQRSRGEYIESDEVTISDLVLAPQLHHMQVALKHFKNFSFSPELKALNTYADNLLNMEVVRLMLVPDDLVVAKYAALR</sequence>
<evidence type="ECO:0000256" key="2">
    <source>
        <dbReference type="SAM" id="SignalP"/>
    </source>
</evidence>
<evidence type="ECO:0000313" key="4">
    <source>
        <dbReference type="EMBL" id="CAE0626623.1"/>
    </source>
</evidence>
<dbReference type="PANTHER" id="PTHR44420:SF2">
    <property type="entry name" value="GLUTATHIONE S-TRANSFERASE DHAR2-RELATED"/>
    <property type="match status" value="1"/>
</dbReference>
<evidence type="ECO:0000256" key="1">
    <source>
        <dbReference type="ARBA" id="ARBA00022679"/>
    </source>
</evidence>
<dbReference type="SUPFAM" id="SSF47616">
    <property type="entry name" value="GST C-terminal domain-like"/>
    <property type="match status" value="1"/>
</dbReference>
<proteinExistence type="predicted"/>
<feature type="chain" id="PRO_5030890274" description="GST C-terminal domain-containing protein" evidence="2">
    <location>
        <begin position="25"/>
        <end position="312"/>
    </location>
</feature>
<dbReference type="GO" id="GO:0033355">
    <property type="term" value="P:ascorbate glutathione cycle"/>
    <property type="evidence" value="ECO:0007669"/>
    <property type="project" value="InterPro"/>
</dbReference>
<evidence type="ECO:0000259" key="3">
    <source>
        <dbReference type="PROSITE" id="PS50405"/>
    </source>
</evidence>
<dbReference type="Gene3D" id="1.20.1050.10">
    <property type="match status" value="1"/>
</dbReference>
<keyword evidence="2" id="KW-0732">Signal</keyword>
<name>A0A7S3UYC1_HETAK</name>
<protein>
    <recommendedName>
        <fullName evidence="3">GST C-terminal domain-containing protein</fullName>
    </recommendedName>
</protein>
<dbReference type="PROSITE" id="PS50405">
    <property type="entry name" value="GST_CTER"/>
    <property type="match status" value="1"/>
</dbReference>
<dbReference type="InterPro" id="IPR036282">
    <property type="entry name" value="Glutathione-S-Trfase_C_sf"/>
</dbReference>
<organism evidence="4">
    <name type="scientific">Heterosigma akashiwo</name>
    <name type="common">Chromophytic alga</name>
    <name type="synonym">Heterosigma carterae</name>
    <dbReference type="NCBI Taxonomy" id="2829"/>
    <lineage>
        <taxon>Eukaryota</taxon>
        <taxon>Sar</taxon>
        <taxon>Stramenopiles</taxon>
        <taxon>Ochrophyta</taxon>
        <taxon>Raphidophyceae</taxon>
        <taxon>Chattonellales</taxon>
        <taxon>Chattonellaceae</taxon>
        <taxon>Heterosigma</taxon>
    </lineage>
</organism>
<gene>
    <name evidence="4" type="ORF">HAKA00212_LOCUS5298</name>
</gene>
<dbReference type="InterPro" id="IPR010987">
    <property type="entry name" value="Glutathione-S-Trfase_C-like"/>
</dbReference>
<dbReference type="EMBL" id="HBIU01011902">
    <property type="protein sequence ID" value="CAE0626623.1"/>
    <property type="molecule type" value="Transcribed_RNA"/>
</dbReference>
<dbReference type="InterPro" id="IPR044627">
    <property type="entry name" value="DHAR1/2/3/4"/>
</dbReference>
<dbReference type="PANTHER" id="PTHR44420">
    <property type="entry name" value="GLUTATHIONE S-TRANSFERASE DHAR2-RELATED"/>
    <property type="match status" value="1"/>
</dbReference>
<reference evidence="4" key="1">
    <citation type="submission" date="2021-01" db="EMBL/GenBank/DDBJ databases">
        <authorList>
            <person name="Corre E."/>
            <person name="Pelletier E."/>
            <person name="Niang G."/>
            <person name="Scheremetjew M."/>
            <person name="Finn R."/>
            <person name="Kale V."/>
            <person name="Holt S."/>
            <person name="Cochrane G."/>
            <person name="Meng A."/>
            <person name="Brown T."/>
            <person name="Cohen L."/>
        </authorList>
    </citation>
    <scope>NUCLEOTIDE SEQUENCE</scope>
    <source>
        <strain evidence="4">CCMP3107</strain>
    </source>
</reference>
<accession>A0A7S3UYC1</accession>
<dbReference type="GO" id="GO:0016740">
    <property type="term" value="F:transferase activity"/>
    <property type="evidence" value="ECO:0007669"/>
    <property type="project" value="UniProtKB-KW"/>
</dbReference>